<feature type="compositionally biased region" description="Low complexity" evidence="1">
    <location>
        <begin position="62"/>
        <end position="71"/>
    </location>
</feature>
<feature type="compositionally biased region" description="Basic and acidic residues" evidence="1">
    <location>
        <begin position="38"/>
        <end position="54"/>
    </location>
</feature>
<dbReference type="Proteomes" id="UP001241988">
    <property type="component" value="Unassembled WGS sequence"/>
</dbReference>
<dbReference type="RefSeq" id="WP_308786268.1">
    <property type="nucleotide sequence ID" value="NZ_JAUSWB010000002.1"/>
</dbReference>
<gene>
    <name evidence="2" type="ORF">QOZ98_000872</name>
</gene>
<sequence>MGKEENEQQNSEKLKSASANSSNKETHFNVGGNDSDYDGGHPEDASVQNRKPDEMQQEDSTNDSYNSGGNDSDYDGGHPEDVHPKNKGK</sequence>
<evidence type="ECO:0000313" key="3">
    <source>
        <dbReference type="Proteomes" id="UP001241988"/>
    </source>
</evidence>
<proteinExistence type="predicted"/>
<accession>A0ABU0GTF6</accession>
<keyword evidence="3" id="KW-1185">Reference proteome</keyword>
<protein>
    <recommendedName>
        <fullName evidence="4">DUF4025 domain-containing protein</fullName>
    </recommendedName>
</protein>
<organism evidence="2 3">
    <name type="scientific">Planomicrobium stackebrandtii</name>
    <dbReference type="NCBI Taxonomy" id="253160"/>
    <lineage>
        <taxon>Bacteria</taxon>
        <taxon>Bacillati</taxon>
        <taxon>Bacillota</taxon>
        <taxon>Bacilli</taxon>
        <taxon>Bacillales</taxon>
        <taxon>Caryophanaceae</taxon>
        <taxon>Planomicrobium</taxon>
    </lineage>
</organism>
<evidence type="ECO:0000313" key="2">
    <source>
        <dbReference type="EMBL" id="MDQ0428046.1"/>
    </source>
</evidence>
<comment type="caution">
    <text evidence="2">The sequence shown here is derived from an EMBL/GenBank/DDBJ whole genome shotgun (WGS) entry which is preliminary data.</text>
</comment>
<dbReference type="EMBL" id="JAUSWB010000002">
    <property type="protein sequence ID" value="MDQ0428046.1"/>
    <property type="molecule type" value="Genomic_DNA"/>
</dbReference>
<name>A0ABU0GTF6_9BACL</name>
<evidence type="ECO:0000256" key="1">
    <source>
        <dbReference type="SAM" id="MobiDB-lite"/>
    </source>
</evidence>
<feature type="compositionally biased region" description="Basic and acidic residues" evidence="1">
    <location>
        <begin position="1"/>
        <end position="15"/>
    </location>
</feature>
<reference evidence="2 3" key="1">
    <citation type="submission" date="2023-07" db="EMBL/GenBank/DDBJ databases">
        <title>Genomic Encyclopedia of Type Strains, Phase IV (KMG-IV): sequencing the most valuable type-strain genomes for metagenomic binning, comparative biology and taxonomic classification.</title>
        <authorList>
            <person name="Goeker M."/>
        </authorList>
    </citation>
    <scope>NUCLEOTIDE SEQUENCE [LARGE SCALE GENOMIC DNA]</scope>
    <source>
        <strain evidence="2 3">DSM 16419</strain>
    </source>
</reference>
<evidence type="ECO:0008006" key="4">
    <source>
        <dbReference type="Google" id="ProtNLM"/>
    </source>
</evidence>
<feature type="region of interest" description="Disordered" evidence="1">
    <location>
        <begin position="1"/>
        <end position="89"/>
    </location>
</feature>
<feature type="compositionally biased region" description="Basic and acidic residues" evidence="1">
    <location>
        <begin position="75"/>
        <end position="89"/>
    </location>
</feature>